<organism evidence="2 3">
    <name type="scientific">Exiguobacterium profundum</name>
    <dbReference type="NCBI Taxonomy" id="307643"/>
    <lineage>
        <taxon>Bacteria</taxon>
        <taxon>Bacillati</taxon>
        <taxon>Bacillota</taxon>
        <taxon>Bacilli</taxon>
        <taxon>Bacillales</taxon>
        <taxon>Bacillales Family XII. Incertae Sedis</taxon>
        <taxon>Exiguobacterium</taxon>
    </lineage>
</organism>
<feature type="transmembrane region" description="Helical" evidence="1">
    <location>
        <begin position="36"/>
        <end position="57"/>
    </location>
</feature>
<evidence type="ECO:0000313" key="2">
    <source>
        <dbReference type="EMBL" id="WED56171.1"/>
    </source>
</evidence>
<reference evidence="2 3" key="1">
    <citation type="submission" date="2022-10" db="EMBL/GenBank/DDBJ databases">
        <title>Complete genome sequence of Exiguobacterium profundum TSS-3 isolated from an extremely saline-alkaline spring located in Ixtapa, Chiapas-Mexico.</title>
        <authorList>
            <person name="Rincon-Rosales R."/>
            <person name="Rogel M.A."/>
            <person name="Rincon-Molina C.I."/>
            <person name="Guerrero G."/>
            <person name="Manzano-Gomez L.A."/>
            <person name="Lopez-Lopez A."/>
            <person name="Rincon Molina F.A."/>
            <person name="Martinez-Romero E."/>
        </authorList>
    </citation>
    <scope>NUCLEOTIDE SEQUENCE [LARGE SCALE GENOMIC DNA]</scope>
    <source>
        <strain evidence="2 3">TSS-3</strain>
    </source>
</reference>
<evidence type="ECO:0000313" key="3">
    <source>
        <dbReference type="Proteomes" id="UP001219957"/>
    </source>
</evidence>
<keyword evidence="3" id="KW-1185">Reference proteome</keyword>
<keyword evidence="1" id="KW-0472">Membrane</keyword>
<proteinExistence type="predicted"/>
<sequence length="144" mass="16288">MKKLFSFKVFPSFLIFILFLFLPLKLTSIENYNDVIGFSIGIGGSSLGFFVAAVTLLQSGSISTFMKRTKELGTDVKIIRWLMTSILYSFLFSFSGLFLLMFHELNQILDRILFSFWVASLTGVVIAGGMTVFSLFVMFIIEDK</sequence>
<feature type="transmembrane region" description="Helical" evidence="1">
    <location>
        <begin position="7"/>
        <end position="24"/>
    </location>
</feature>
<keyword evidence="1" id="KW-0812">Transmembrane</keyword>
<gene>
    <name evidence="2" type="ORF">OE059_04745</name>
</gene>
<feature type="transmembrane region" description="Helical" evidence="1">
    <location>
        <begin position="78"/>
        <end position="102"/>
    </location>
</feature>
<dbReference type="Proteomes" id="UP001219957">
    <property type="component" value="Chromosome"/>
</dbReference>
<dbReference type="RefSeq" id="WP_275060475.1">
    <property type="nucleotide sequence ID" value="NZ_CP109617.1"/>
</dbReference>
<name>A0ABY8B226_9BACL</name>
<dbReference type="EMBL" id="CP109617">
    <property type="protein sequence ID" value="WED56171.1"/>
    <property type="molecule type" value="Genomic_DNA"/>
</dbReference>
<accession>A0ABY8B226</accession>
<evidence type="ECO:0000256" key="1">
    <source>
        <dbReference type="SAM" id="Phobius"/>
    </source>
</evidence>
<feature type="transmembrane region" description="Helical" evidence="1">
    <location>
        <begin position="114"/>
        <end position="141"/>
    </location>
</feature>
<protein>
    <recommendedName>
        <fullName evidence="4">MotA/TolQ/ExbB proton channel family protein</fullName>
    </recommendedName>
</protein>
<keyword evidence="1" id="KW-1133">Transmembrane helix</keyword>
<evidence type="ECO:0008006" key="4">
    <source>
        <dbReference type="Google" id="ProtNLM"/>
    </source>
</evidence>